<dbReference type="InterPro" id="IPR028994">
    <property type="entry name" value="Integrin_alpha_N"/>
</dbReference>
<dbReference type="SUPFAM" id="SSF69318">
    <property type="entry name" value="Integrin alpha N-terminal domain"/>
    <property type="match status" value="1"/>
</dbReference>
<dbReference type="AlphaFoldDB" id="A0A1C5IJP5"/>
<evidence type="ECO:0000256" key="2">
    <source>
        <dbReference type="SAM" id="MobiDB-lite"/>
    </source>
</evidence>
<dbReference type="RefSeq" id="WP_091298208.1">
    <property type="nucleotide sequence ID" value="NZ_FMDN01000011.1"/>
</dbReference>
<feature type="region of interest" description="Disordered" evidence="2">
    <location>
        <begin position="271"/>
        <end position="294"/>
    </location>
</feature>
<dbReference type="STRING" id="47864.GA0070560_111172"/>
<dbReference type="Gene3D" id="2.130.10.130">
    <property type="entry name" value="Integrin alpha, N-terminal"/>
    <property type="match status" value="1"/>
</dbReference>
<dbReference type="EMBL" id="FMDN01000011">
    <property type="protein sequence ID" value="SCG58006.1"/>
    <property type="molecule type" value="Genomic_DNA"/>
</dbReference>
<protein>
    <submittedName>
        <fullName evidence="3">Repeat domain-containing protein</fullName>
    </submittedName>
</protein>
<feature type="compositionally biased region" description="Gly residues" evidence="2">
    <location>
        <begin position="145"/>
        <end position="156"/>
    </location>
</feature>
<dbReference type="OrthoDB" id="4332189at2"/>
<evidence type="ECO:0000256" key="1">
    <source>
        <dbReference type="ARBA" id="ARBA00022729"/>
    </source>
</evidence>
<dbReference type="PANTHER" id="PTHR46580">
    <property type="entry name" value="SENSOR KINASE-RELATED"/>
    <property type="match status" value="1"/>
</dbReference>
<keyword evidence="1" id="KW-0732">Signal</keyword>
<proteinExistence type="predicted"/>
<dbReference type="NCBIfam" id="NF033679">
    <property type="entry name" value="DNRLRE_dom"/>
    <property type="match status" value="1"/>
</dbReference>
<evidence type="ECO:0000313" key="4">
    <source>
        <dbReference type="Proteomes" id="UP000199408"/>
    </source>
</evidence>
<feature type="compositionally biased region" description="Low complexity" evidence="2">
    <location>
        <begin position="36"/>
        <end position="53"/>
    </location>
</feature>
<name>A0A1C5IJP5_9ACTN</name>
<dbReference type="Pfam" id="PF13517">
    <property type="entry name" value="FG-GAP_3"/>
    <property type="match status" value="1"/>
</dbReference>
<keyword evidence="4" id="KW-1185">Reference proteome</keyword>
<feature type="region of interest" description="Disordered" evidence="2">
    <location>
        <begin position="36"/>
        <end position="55"/>
    </location>
</feature>
<sequence length="1044" mass="110334">MTTSRLLRPFVRTRTRLTLTLGVLLAAPVVALLPVLPGNDSPPTAATTPASESAPRDEASALAHAARNGIDVLVDTATTATSLTWALPDGQMRTTVHATPQRAKDATGRWARLDTTLTRDGKGSGALDVRPVNVPSPVRFSGGDTETGGGGGGTGTGSADVTSVLAELETDGHTITYTWPGPLPEPVLDGPRALYPEVRPGIDLLVVAREAGGFGQLLIVKNRSAETVRAADTLTYGLRSETAIFRHDPGTGGVRALDPADGREVGSIPSPFAWDSAGRDAEDPQAATRTSVSTPDDVLRLSGLAGSEPGARQAPIRTRVDGDGTGNVRLHLDAAGTGLLTDPTVTFPVFLDPTLISGTLAWATVYSQHPKTNTWNGTNFNSGTSDARVGYEQSTPLRTRSFWRMGFRTDLNGANISSASFKVLNNHSWSCTNREMQLWLTGAISSGTTWNSQPSWLTLQQKKSFAFGYGSGCADDYVSFDVRNAAEYGAAHSLANLTFGMRATSESDTLTWRKFRATSAELTVVYNRPPTTPTNVTSSPGGACVPGPGGGVTVARSNLVLSATATDPDNNLKSLRFRFWKDGTTMPAGTLVTPASTGKATLTIPSSTLEDKAVYSWNVRAEDSSGAVSAYFPTGTEPCRVTVDASAPPAPEVTSEVFREATTDGATWATVKFGETGKVTFSSAGATRFSYSIGGIGSVDVTATAGVAEVPALKPRHTGPNTLQVYAYDPVGNRSAPTYYTFYLPPSDRPDGPGDIGGDGIPDLVTIGLPGMLKTYPGDEGGELDASLIGSYSADGTLNPPGHWSNRYTTALVTKYGDTYPGDGTTDLFARTTDGGFWLYPGDGYGSFPVDRRLRVLLPTSTPALPAPGTWTQIKAVGDLDGDKLPDLVVRSGTQFWVLNGYTGGSFQSATLMEGTAWARREVVNIADIDLDGTPDLLWRNLDNGNMYVRHGRPGPVAGSVDLHSLKQAAHSRNGDVSYGTGWTEAAIDVVVAIPDVSGDGVPDLWVRFSSDRKLRVYHPSRTNAGAPVKIVIDHDMVFTKSYG</sequence>
<reference evidence="4" key="1">
    <citation type="submission" date="2016-06" db="EMBL/GenBank/DDBJ databases">
        <authorList>
            <person name="Varghese N."/>
        </authorList>
    </citation>
    <scope>NUCLEOTIDE SEQUENCE [LARGE SCALE GENOMIC DNA]</scope>
    <source>
        <strain evidence="4">DSM 43171</strain>
    </source>
</reference>
<dbReference type="Proteomes" id="UP000199408">
    <property type="component" value="Unassembled WGS sequence"/>
</dbReference>
<organism evidence="3 4">
    <name type="scientific">Micromonospora halophytica</name>
    <dbReference type="NCBI Taxonomy" id="47864"/>
    <lineage>
        <taxon>Bacteria</taxon>
        <taxon>Bacillati</taxon>
        <taxon>Actinomycetota</taxon>
        <taxon>Actinomycetes</taxon>
        <taxon>Micromonosporales</taxon>
        <taxon>Micromonosporaceae</taxon>
        <taxon>Micromonospora</taxon>
    </lineage>
</organism>
<gene>
    <name evidence="3" type="ORF">GA0070560_111172</name>
</gene>
<evidence type="ECO:0000313" key="3">
    <source>
        <dbReference type="EMBL" id="SCG58006.1"/>
    </source>
</evidence>
<dbReference type="PANTHER" id="PTHR46580:SF4">
    <property type="entry name" value="ATP_GTP-BINDING PROTEIN"/>
    <property type="match status" value="1"/>
</dbReference>
<feature type="region of interest" description="Disordered" evidence="2">
    <location>
        <begin position="119"/>
        <end position="157"/>
    </location>
</feature>
<accession>A0A1C5IJP5</accession>
<dbReference type="InterPro" id="IPR013517">
    <property type="entry name" value="FG-GAP"/>
</dbReference>